<comment type="caution">
    <text evidence="2">The sequence shown here is derived from an EMBL/GenBank/DDBJ whole genome shotgun (WGS) entry which is preliminary data.</text>
</comment>
<feature type="transmembrane region" description="Helical" evidence="1">
    <location>
        <begin position="66"/>
        <end position="84"/>
    </location>
</feature>
<evidence type="ECO:0000313" key="3">
    <source>
        <dbReference type="Proteomes" id="UP000029590"/>
    </source>
</evidence>
<keyword evidence="1" id="KW-0472">Membrane</keyword>
<organism evidence="2 3">
    <name type="scientific">Burkholderia gladioli</name>
    <name type="common">Pseudomonas marginata</name>
    <name type="synonym">Phytomonas marginata</name>
    <dbReference type="NCBI Taxonomy" id="28095"/>
    <lineage>
        <taxon>Bacteria</taxon>
        <taxon>Pseudomonadati</taxon>
        <taxon>Pseudomonadota</taxon>
        <taxon>Betaproteobacteria</taxon>
        <taxon>Burkholderiales</taxon>
        <taxon>Burkholderiaceae</taxon>
        <taxon>Burkholderia</taxon>
    </lineage>
</organism>
<keyword evidence="1" id="KW-0812">Transmembrane</keyword>
<gene>
    <name evidence="2" type="ORF">DM48_8064</name>
</gene>
<dbReference type="AlphaFoldDB" id="A0AAW3FBB8"/>
<dbReference type="Proteomes" id="UP000029590">
    <property type="component" value="Unassembled WGS sequence"/>
</dbReference>
<evidence type="ECO:0000256" key="1">
    <source>
        <dbReference type="SAM" id="Phobius"/>
    </source>
</evidence>
<name>A0AAW3FBB8_BURGA</name>
<dbReference type="EMBL" id="JPGG01000011">
    <property type="protein sequence ID" value="KGC24043.1"/>
    <property type="molecule type" value="Genomic_DNA"/>
</dbReference>
<keyword evidence="1" id="KW-1133">Transmembrane helix</keyword>
<proteinExistence type="predicted"/>
<evidence type="ECO:0000313" key="2">
    <source>
        <dbReference type="EMBL" id="KGC24043.1"/>
    </source>
</evidence>
<reference evidence="2 3" key="1">
    <citation type="submission" date="2014-04" db="EMBL/GenBank/DDBJ databases">
        <authorList>
            <person name="Bishop-Lilly K.A."/>
            <person name="Broomall S.M."/>
            <person name="Chain P.S."/>
            <person name="Chertkov O."/>
            <person name="Coyne S.R."/>
            <person name="Daligault H.E."/>
            <person name="Davenport K.W."/>
            <person name="Erkkila T."/>
            <person name="Frey K.G."/>
            <person name="Gibbons H.S."/>
            <person name="Gu W."/>
            <person name="Jaissle J."/>
            <person name="Johnson S.L."/>
            <person name="Koroleva G.I."/>
            <person name="Ladner J.T."/>
            <person name="Lo C.-C."/>
            <person name="Minogue T.D."/>
            <person name="Munk C."/>
            <person name="Palacios G.F."/>
            <person name="Redden C.L."/>
            <person name="Rosenzweig C.N."/>
            <person name="Scholz M.B."/>
            <person name="Teshima H."/>
            <person name="Xu Y."/>
        </authorList>
    </citation>
    <scope>NUCLEOTIDE SEQUENCE [LARGE SCALE GENOMIC DNA]</scope>
    <source>
        <strain evidence="3">gladioli</strain>
    </source>
</reference>
<sequence length="90" mass="10337">MEKHLLEIRRECLQPATYWIRPRGAEVQEVLRRANLSPPEAAAYLGVATASRGRQVRKWMSEEAPITYAAWALLCDAAGFVPFWRLDHDK</sequence>
<accession>A0AAW3FBB8</accession>
<protein>
    <submittedName>
        <fullName evidence="2">Transcriptional repressor protein korC</fullName>
    </submittedName>
</protein>
<dbReference type="KEGG" id="bgo:BM43_7595"/>